<dbReference type="Pfam" id="PF13306">
    <property type="entry name" value="LRR_5"/>
    <property type="match status" value="4"/>
</dbReference>
<organism evidence="2 3">
    <name type="scientific">Entamoeba invadens IP1</name>
    <dbReference type="NCBI Taxonomy" id="370355"/>
    <lineage>
        <taxon>Eukaryota</taxon>
        <taxon>Amoebozoa</taxon>
        <taxon>Evosea</taxon>
        <taxon>Archamoebae</taxon>
        <taxon>Mastigamoebida</taxon>
        <taxon>Entamoebidae</taxon>
        <taxon>Entamoeba</taxon>
    </lineage>
</organism>
<dbReference type="KEGG" id="eiv:EIN_521130"/>
<dbReference type="Gene3D" id="3.80.10.10">
    <property type="entry name" value="Ribonuclease Inhibitor"/>
    <property type="match status" value="2"/>
</dbReference>
<feature type="domain" description="Kazal-like" evidence="1">
    <location>
        <begin position="433"/>
        <end position="456"/>
    </location>
</feature>
<dbReference type="AlphaFoldDB" id="A0A0A1U9P4"/>
<dbReference type="SUPFAM" id="SSF52058">
    <property type="entry name" value="L domain-like"/>
    <property type="match status" value="1"/>
</dbReference>
<keyword evidence="3" id="KW-1185">Reference proteome</keyword>
<dbReference type="PROSITE" id="PS00282">
    <property type="entry name" value="KAZAL_1"/>
    <property type="match status" value="1"/>
</dbReference>
<dbReference type="OrthoDB" id="27520at2759"/>
<dbReference type="InterPro" id="IPR002350">
    <property type="entry name" value="Kazal_dom"/>
</dbReference>
<evidence type="ECO:0000259" key="1">
    <source>
        <dbReference type="PROSITE" id="PS00282"/>
    </source>
</evidence>
<evidence type="ECO:0000313" key="3">
    <source>
        <dbReference type="Proteomes" id="UP000014680"/>
    </source>
</evidence>
<dbReference type="EMBL" id="KB206450">
    <property type="protein sequence ID" value="ELP91726.1"/>
    <property type="molecule type" value="Genomic_DNA"/>
</dbReference>
<evidence type="ECO:0000313" key="2">
    <source>
        <dbReference type="EMBL" id="ELP91726.1"/>
    </source>
</evidence>
<gene>
    <name evidence="2" type="ORF">EIN_521130</name>
</gene>
<name>A0A0A1U9P4_ENTIV</name>
<proteinExistence type="predicted"/>
<dbReference type="InterPro" id="IPR026906">
    <property type="entry name" value="LRR_5"/>
</dbReference>
<dbReference type="PANTHER" id="PTHR45661">
    <property type="entry name" value="SURFACE ANTIGEN"/>
    <property type="match status" value="1"/>
</dbReference>
<dbReference type="VEuPathDB" id="AmoebaDB:EIN_521130"/>
<dbReference type="InterPro" id="IPR053139">
    <property type="entry name" value="Surface_bspA-like"/>
</dbReference>
<dbReference type="InterPro" id="IPR032675">
    <property type="entry name" value="LRR_dom_sf"/>
</dbReference>
<accession>A0A0A1U9P4</accession>
<sequence length="477" mass="54334">MFYSEITEENDNIDFSTISKIGLYENQSITKVDLNTSLEQLGFNQIVLNSLTSLFIPSTVALVDDYCIGCCNSLKNFVVPKYATSICKNAVCQELITRILFPKNTTQFDCKFDCWQFNEFEIPNGVKEVEENTFRECHNLEKIVIPSTVTKINENFVVKCTKLSEIEILQSDNNSNLLDVEKVILKKHKILHDLVKIPEYIDTLDFGTNFAENVTQINVPNTITKIGNKAFSGVINLCELTLPDTLKEIGKHIFSHNIKLTKIDIGNNTQNDFDKFVVSYCCHLRLLNYRYHFNTIEFIDSDIENVGNTFDVTKLRKFATTSVLNTQLFDHIPPLVTENCDLLLNTKHLIIPNEVTDMIEYTCENMPIHAVEIFNVPVIAEGAFSQCRYLTQIVLNETLKCIKSNAFESCLSLKEIVLPKSLQYTGNRAFEKCCSLTKVSCENDNIIYGTKCFAFCVSLKEVPVIKNINVAMFFECK</sequence>
<dbReference type="GeneID" id="14890710"/>
<protein>
    <recommendedName>
        <fullName evidence="1">Kazal-like domain-containing protein</fullName>
    </recommendedName>
</protein>
<dbReference type="PANTHER" id="PTHR45661:SF3">
    <property type="entry name" value="IG-LIKE DOMAIN-CONTAINING PROTEIN"/>
    <property type="match status" value="1"/>
</dbReference>
<dbReference type="RefSeq" id="XP_004258497.1">
    <property type="nucleotide sequence ID" value="XM_004258449.1"/>
</dbReference>
<dbReference type="Proteomes" id="UP000014680">
    <property type="component" value="Unassembled WGS sequence"/>
</dbReference>
<reference evidence="2 3" key="1">
    <citation type="submission" date="2012-10" db="EMBL/GenBank/DDBJ databases">
        <authorList>
            <person name="Zafar N."/>
            <person name="Inman J."/>
            <person name="Hall N."/>
            <person name="Lorenzi H."/>
            <person name="Caler E."/>
        </authorList>
    </citation>
    <scope>NUCLEOTIDE SEQUENCE [LARGE SCALE GENOMIC DNA]</scope>
    <source>
        <strain evidence="2 3">IP1</strain>
    </source>
</reference>